<dbReference type="PANTHER" id="PTHR43355">
    <property type="entry name" value="FLAVIN REDUCTASE (NADPH)"/>
    <property type="match status" value="1"/>
</dbReference>
<dbReference type="Proteomes" id="UP000193642">
    <property type="component" value="Unassembled WGS sequence"/>
</dbReference>
<dbReference type="AlphaFoldDB" id="A0A1Y2BSP8"/>
<dbReference type="STRING" id="329046.A0A1Y2BSP8"/>
<name>A0A1Y2BSP8_9FUNG</name>
<accession>A0A1Y2BSP8</accession>
<evidence type="ECO:0000313" key="4">
    <source>
        <dbReference type="Proteomes" id="UP000193642"/>
    </source>
</evidence>
<dbReference type="InterPro" id="IPR016040">
    <property type="entry name" value="NAD(P)-bd_dom"/>
</dbReference>
<dbReference type="GO" id="GO:0042602">
    <property type="term" value="F:riboflavin reductase (NADPH) activity"/>
    <property type="evidence" value="ECO:0007669"/>
    <property type="project" value="TreeGrafter"/>
</dbReference>
<dbReference type="OrthoDB" id="63935at2759"/>
<evidence type="ECO:0000313" key="3">
    <source>
        <dbReference type="EMBL" id="ORY37780.1"/>
    </source>
</evidence>
<protein>
    <submittedName>
        <fullName evidence="3">NAD(P)-binding protein</fullName>
    </submittedName>
</protein>
<sequence length="214" mass="23355">MTIFNVTVIGATRGTGKEVALRLLQAPTKFHVTILCRSATRLDYDTAGSTIITGDASNQHDVETAIQNANVVISALGATNTTPFQKVDLLTHYADVLVTAAERLPVPPRLIFVSAMGTGESIWTVPLLLQVVCRTVIANKMEDKFGMEERVGKYKGEWVCVRPGMLTDGEETGIYRVGEAPLNGWSIGRKDLADFILKCVEGDEWDGKKPVVVY</sequence>
<gene>
    <name evidence="3" type="ORF">BCR33DRAFT_721277</name>
</gene>
<dbReference type="GO" id="GO:0004074">
    <property type="term" value="F:biliverdin reductase [NAD(P)H] activity"/>
    <property type="evidence" value="ECO:0007669"/>
    <property type="project" value="TreeGrafter"/>
</dbReference>
<dbReference type="Pfam" id="PF13460">
    <property type="entry name" value="NAD_binding_10"/>
    <property type="match status" value="1"/>
</dbReference>
<feature type="domain" description="NAD(P)-binding" evidence="2">
    <location>
        <begin position="10"/>
        <end position="201"/>
    </location>
</feature>
<proteinExistence type="inferred from homology"/>
<dbReference type="EMBL" id="MCGO01000048">
    <property type="protein sequence ID" value="ORY37780.1"/>
    <property type="molecule type" value="Genomic_DNA"/>
</dbReference>
<dbReference type="SUPFAM" id="SSF51735">
    <property type="entry name" value="NAD(P)-binding Rossmann-fold domains"/>
    <property type="match status" value="1"/>
</dbReference>
<organism evidence="3 4">
    <name type="scientific">Rhizoclosmatium globosum</name>
    <dbReference type="NCBI Taxonomy" id="329046"/>
    <lineage>
        <taxon>Eukaryota</taxon>
        <taxon>Fungi</taxon>
        <taxon>Fungi incertae sedis</taxon>
        <taxon>Chytridiomycota</taxon>
        <taxon>Chytridiomycota incertae sedis</taxon>
        <taxon>Chytridiomycetes</taxon>
        <taxon>Chytridiales</taxon>
        <taxon>Chytriomycetaceae</taxon>
        <taxon>Rhizoclosmatium</taxon>
    </lineage>
</organism>
<evidence type="ECO:0000259" key="2">
    <source>
        <dbReference type="Pfam" id="PF13460"/>
    </source>
</evidence>
<reference evidence="3 4" key="1">
    <citation type="submission" date="2016-07" db="EMBL/GenBank/DDBJ databases">
        <title>Pervasive Adenine N6-methylation of Active Genes in Fungi.</title>
        <authorList>
            <consortium name="DOE Joint Genome Institute"/>
            <person name="Mondo S.J."/>
            <person name="Dannebaum R.O."/>
            <person name="Kuo R.C."/>
            <person name="Labutti K."/>
            <person name="Haridas S."/>
            <person name="Kuo A."/>
            <person name="Salamov A."/>
            <person name="Ahrendt S.R."/>
            <person name="Lipzen A."/>
            <person name="Sullivan W."/>
            <person name="Andreopoulos W.B."/>
            <person name="Clum A."/>
            <person name="Lindquist E."/>
            <person name="Daum C."/>
            <person name="Ramamoorthy G.K."/>
            <person name="Gryganskyi A."/>
            <person name="Culley D."/>
            <person name="Magnuson J.K."/>
            <person name="James T.Y."/>
            <person name="O'Malley M.A."/>
            <person name="Stajich J.E."/>
            <person name="Spatafora J.W."/>
            <person name="Visel A."/>
            <person name="Grigoriev I.V."/>
        </authorList>
    </citation>
    <scope>NUCLEOTIDE SEQUENCE [LARGE SCALE GENOMIC DNA]</scope>
    <source>
        <strain evidence="3 4">JEL800</strain>
    </source>
</reference>
<comment type="caution">
    <text evidence="3">The sequence shown here is derived from an EMBL/GenBank/DDBJ whole genome shotgun (WGS) entry which is preliminary data.</text>
</comment>
<dbReference type="InterPro" id="IPR051606">
    <property type="entry name" value="Polyketide_Oxido-like"/>
</dbReference>
<evidence type="ECO:0000256" key="1">
    <source>
        <dbReference type="ARBA" id="ARBA00038376"/>
    </source>
</evidence>
<keyword evidence="4" id="KW-1185">Reference proteome</keyword>
<dbReference type="PANTHER" id="PTHR43355:SF2">
    <property type="entry name" value="FLAVIN REDUCTASE (NADPH)"/>
    <property type="match status" value="1"/>
</dbReference>
<dbReference type="InterPro" id="IPR036291">
    <property type="entry name" value="NAD(P)-bd_dom_sf"/>
</dbReference>
<comment type="similarity">
    <text evidence="1">Belongs to the avfA family.</text>
</comment>
<dbReference type="Gene3D" id="3.40.50.720">
    <property type="entry name" value="NAD(P)-binding Rossmann-like Domain"/>
    <property type="match status" value="1"/>
</dbReference>